<evidence type="ECO:0000256" key="1">
    <source>
        <dbReference type="SAM" id="Phobius"/>
    </source>
</evidence>
<keyword evidence="1" id="KW-1133">Transmembrane helix</keyword>
<sequence length="94" mass="10548">MTSEFKKNFSLQTSQIKWYQATKWLISFGILASTTIGFSVAIYLTKQAHHQYLADAKFDSTQTRVISMAQSNLANPSGGGYLPLILLPIMKLIY</sequence>
<dbReference type="Proteomes" id="UP001240643">
    <property type="component" value="Unassembled WGS sequence"/>
</dbReference>
<keyword evidence="1" id="KW-0472">Membrane</keyword>
<dbReference type="EMBL" id="JAUSWO010000001">
    <property type="protein sequence ID" value="MDQ0514369.1"/>
    <property type="molecule type" value="Genomic_DNA"/>
</dbReference>
<feature type="transmembrane region" description="Helical" evidence="1">
    <location>
        <begin position="24"/>
        <end position="44"/>
    </location>
</feature>
<protein>
    <submittedName>
        <fullName evidence="2">Uncharacterized protein</fullName>
    </submittedName>
</protein>
<comment type="caution">
    <text evidence="2">The sequence shown here is derived from an EMBL/GenBank/DDBJ whole genome shotgun (WGS) entry which is preliminary data.</text>
</comment>
<accession>A0ABU0M0A3</accession>
<gene>
    <name evidence="2" type="ORF">J2Z62_000807</name>
</gene>
<keyword evidence="1" id="KW-0812">Transmembrane</keyword>
<proteinExistence type="predicted"/>
<organism evidence="2 3">
    <name type="scientific">Mycoplasmoides fastidiosum</name>
    <dbReference type="NCBI Taxonomy" id="92758"/>
    <lineage>
        <taxon>Bacteria</taxon>
        <taxon>Bacillati</taxon>
        <taxon>Mycoplasmatota</taxon>
        <taxon>Mycoplasmoidales</taxon>
        <taxon>Mycoplasmoidaceae</taxon>
        <taxon>Mycoplasmoides</taxon>
    </lineage>
</organism>
<keyword evidence="3" id="KW-1185">Reference proteome</keyword>
<reference evidence="2" key="1">
    <citation type="submission" date="2023-07" db="EMBL/GenBank/DDBJ databases">
        <title>Genomic Encyclopedia of Type Strains, Phase IV (KMG-IV): sequencing the most valuable type-strain genomes for metagenomic binning, comparative biology and taxonomic classification.</title>
        <authorList>
            <person name="Goeker M."/>
        </authorList>
    </citation>
    <scope>NUCLEOTIDE SEQUENCE [LARGE SCALE GENOMIC DNA]</scope>
    <source>
        <strain evidence="2">DSM 21204</strain>
    </source>
</reference>
<evidence type="ECO:0000313" key="2">
    <source>
        <dbReference type="EMBL" id="MDQ0514369.1"/>
    </source>
</evidence>
<evidence type="ECO:0000313" key="3">
    <source>
        <dbReference type="Proteomes" id="UP001240643"/>
    </source>
</evidence>
<name>A0ABU0M0A3_9BACT</name>
<dbReference type="RefSeq" id="WP_256547757.1">
    <property type="nucleotide sequence ID" value="NZ_CP101809.1"/>
</dbReference>